<reference evidence="1" key="2">
    <citation type="journal article" date="2015" name="Data Brief">
        <title>Shoot transcriptome of the giant reed, Arundo donax.</title>
        <authorList>
            <person name="Barrero R.A."/>
            <person name="Guerrero F.D."/>
            <person name="Moolhuijzen P."/>
            <person name="Goolsby J.A."/>
            <person name="Tidwell J."/>
            <person name="Bellgard S.E."/>
            <person name="Bellgard M.I."/>
        </authorList>
    </citation>
    <scope>NUCLEOTIDE SEQUENCE</scope>
    <source>
        <tissue evidence="1">Shoot tissue taken approximately 20 cm above the soil surface</tissue>
    </source>
</reference>
<evidence type="ECO:0000313" key="1">
    <source>
        <dbReference type="EMBL" id="JAE31937.1"/>
    </source>
</evidence>
<accession>A0A0A9H5A3</accession>
<dbReference type="AlphaFoldDB" id="A0A0A9H5A3"/>
<proteinExistence type="predicted"/>
<dbReference type="EMBL" id="GBRH01165959">
    <property type="protein sequence ID" value="JAE31937.1"/>
    <property type="molecule type" value="Transcribed_RNA"/>
</dbReference>
<name>A0A0A9H5A3_ARUDO</name>
<reference evidence="1" key="1">
    <citation type="submission" date="2014-09" db="EMBL/GenBank/DDBJ databases">
        <authorList>
            <person name="Magalhaes I.L.F."/>
            <person name="Oliveira U."/>
            <person name="Santos F.R."/>
            <person name="Vidigal T.H.D.A."/>
            <person name="Brescovit A.D."/>
            <person name="Santos A.J."/>
        </authorList>
    </citation>
    <scope>NUCLEOTIDE SEQUENCE</scope>
    <source>
        <tissue evidence="1">Shoot tissue taken approximately 20 cm above the soil surface</tissue>
    </source>
</reference>
<protein>
    <submittedName>
        <fullName evidence="1">Uncharacterized protein</fullName>
    </submittedName>
</protein>
<sequence length="16" mass="1650">MLRARGAGALPPRARG</sequence>
<organism evidence="1">
    <name type="scientific">Arundo donax</name>
    <name type="common">Giant reed</name>
    <name type="synonym">Donax arundinaceus</name>
    <dbReference type="NCBI Taxonomy" id="35708"/>
    <lineage>
        <taxon>Eukaryota</taxon>
        <taxon>Viridiplantae</taxon>
        <taxon>Streptophyta</taxon>
        <taxon>Embryophyta</taxon>
        <taxon>Tracheophyta</taxon>
        <taxon>Spermatophyta</taxon>
        <taxon>Magnoliopsida</taxon>
        <taxon>Liliopsida</taxon>
        <taxon>Poales</taxon>
        <taxon>Poaceae</taxon>
        <taxon>PACMAD clade</taxon>
        <taxon>Arundinoideae</taxon>
        <taxon>Arundineae</taxon>
        <taxon>Arundo</taxon>
    </lineage>
</organism>